<dbReference type="Pfam" id="PF14641">
    <property type="entry name" value="HTH_44"/>
    <property type="match status" value="1"/>
</dbReference>
<feature type="compositionally biased region" description="Acidic residues" evidence="1">
    <location>
        <begin position="93"/>
        <end position="107"/>
    </location>
</feature>
<evidence type="ECO:0000256" key="1">
    <source>
        <dbReference type="SAM" id="MobiDB-lite"/>
    </source>
</evidence>
<organism evidence="3 4">
    <name type="scientific">Schistosoma margrebowiei</name>
    <dbReference type="NCBI Taxonomy" id="48269"/>
    <lineage>
        <taxon>Eukaryota</taxon>
        <taxon>Metazoa</taxon>
        <taxon>Spiralia</taxon>
        <taxon>Lophotrochozoa</taxon>
        <taxon>Platyhelminthes</taxon>
        <taxon>Trematoda</taxon>
        <taxon>Digenea</taxon>
        <taxon>Strigeidida</taxon>
        <taxon>Schistosomatoidea</taxon>
        <taxon>Schistosomatidae</taxon>
        <taxon>Schistosoma</taxon>
    </lineage>
</organism>
<dbReference type="GO" id="GO:0034728">
    <property type="term" value="P:nucleosome organization"/>
    <property type="evidence" value="ECO:0007669"/>
    <property type="project" value="TreeGrafter"/>
</dbReference>
<reference evidence="3 4" key="1">
    <citation type="submission" date="2018-11" db="EMBL/GenBank/DDBJ databases">
        <authorList>
            <consortium name="Pathogen Informatics"/>
        </authorList>
    </citation>
    <scope>NUCLEOTIDE SEQUENCE [LARGE SCALE GENOMIC DNA]</scope>
    <source>
        <strain evidence="3 4">Zambia</strain>
    </source>
</reference>
<dbReference type="GO" id="GO:0008023">
    <property type="term" value="C:transcription elongation factor complex"/>
    <property type="evidence" value="ECO:0007669"/>
    <property type="project" value="TreeGrafter"/>
</dbReference>
<accession>A0A3P8AS18</accession>
<dbReference type="Gene3D" id="1.10.3500.10">
    <property type="entry name" value="Tex N-terminal region-like"/>
    <property type="match status" value="1"/>
</dbReference>
<evidence type="ECO:0000313" key="3">
    <source>
        <dbReference type="EMBL" id="VDP07070.1"/>
    </source>
</evidence>
<dbReference type="GO" id="GO:0003677">
    <property type="term" value="F:DNA binding"/>
    <property type="evidence" value="ECO:0007669"/>
    <property type="project" value="InterPro"/>
</dbReference>
<proteinExistence type="predicted"/>
<dbReference type="InterPro" id="IPR023319">
    <property type="entry name" value="Tex-like_HTH_dom_sf"/>
</dbReference>
<dbReference type="GO" id="GO:0140673">
    <property type="term" value="P:transcription elongation-coupled chromatin remodeling"/>
    <property type="evidence" value="ECO:0007669"/>
    <property type="project" value="InterPro"/>
</dbReference>
<evidence type="ECO:0000313" key="4">
    <source>
        <dbReference type="Proteomes" id="UP000277204"/>
    </source>
</evidence>
<dbReference type="InterPro" id="IPR017072">
    <property type="entry name" value="TF_Spt6"/>
</dbReference>
<dbReference type="Gene3D" id="1.10.10.650">
    <property type="entry name" value="RuvA domain 2-like"/>
    <property type="match status" value="1"/>
</dbReference>
<dbReference type="Proteomes" id="UP000277204">
    <property type="component" value="Unassembled WGS sequence"/>
</dbReference>
<feature type="region of interest" description="Disordered" evidence="1">
    <location>
        <begin position="91"/>
        <end position="121"/>
    </location>
</feature>
<dbReference type="GO" id="GO:0031491">
    <property type="term" value="F:nucleosome binding"/>
    <property type="evidence" value="ECO:0007669"/>
    <property type="project" value="TreeGrafter"/>
</dbReference>
<dbReference type="PANTHER" id="PTHR10145">
    <property type="entry name" value="TRANSCRIPTION ELONGATION FACTOR SPT6"/>
    <property type="match status" value="1"/>
</dbReference>
<dbReference type="GO" id="GO:0042393">
    <property type="term" value="F:histone binding"/>
    <property type="evidence" value="ECO:0007669"/>
    <property type="project" value="TreeGrafter"/>
</dbReference>
<dbReference type="SUPFAM" id="SSF158832">
    <property type="entry name" value="Tex N-terminal region-like"/>
    <property type="match status" value="1"/>
</dbReference>
<dbReference type="EMBL" id="UZAI01010440">
    <property type="protein sequence ID" value="VDP07070.1"/>
    <property type="molecule type" value="Genomic_DNA"/>
</dbReference>
<dbReference type="PANTHER" id="PTHR10145:SF6">
    <property type="entry name" value="TRANSCRIPTION ELONGATION FACTOR SPT6"/>
    <property type="match status" value="1"/>
</dbReference>
<gene>
    <name evidence="3" type="ORF">SMRZ_LOCUS13571</name>
</gene>
<feature type="domain" description="Helix-turn-helix DNA-binding" evidence="2">
    <location>
        <begin position="156"/>
        <end position="254"/>
    </location>
</feature>
<dbReference type="InterPro" id="IPR028088">
    <property type="entry name" value="Spt6_HTH_DNA-bd_dom"/>
</dbReference>
<sequence length="485" mass="56803">MKAEIPSNFKLLLICMRQMRSYLYFRFVYLITSYNVDMGDFIVDDRTGAPPTRPSKRIVHKDAALQQAQNIFGVDFDLSEFEAFRKSRVGGDDYSDESEYEYSDEEEGSKARRSKHRRAPSNLVMDDRADERIRKTDVPERFQLRQVPVKYIDSCSELSDEAEWIYRHAFKEDAEYKVTIDFLTYFVVIIPKILESLKLMREFLFEVPFIAFYRKECIEKDLNIKDLWRIYQMDEKWTILHQRKRNMINLLQRLSDYFEALTTEDAVSSLKKHYSLEELFDVRLNYLLHFSGYVEPMNRWYGGEGEQSEEQEYDETNVEKAIPITTTIDPITGRSIRQRQARATASYEVAKRAGLGDLVQRFGLSASQFAENVQDQYLRHDVDQCPMLPIDAAGDFLSPQFPNSELALSAARYMLAFEISREPLVRKMMRQMFNLQAVISMRPTERGAKHIDESHPLFQIKYLSNKPVADLMGNVLFLHIHNVSS</sequence>
<evidence type="ECO:0000259" key="2">
    <source>
        <dbReference type="Pfam" id="PF14641"/>
    </source>
</evidence>
<dbReference type="AlphaFoldDB" id="A0A3P8AS18"/>
<name>A0A3P8AS18_9TREM</name>
<keyword evidence="4" id="KW-1185">Reference proteome</keyword>
<dbReference type="InterPro" id="IPR023323">
    <property type="entry name" value="Tex-like_dom_sf"/>
</dbReference>
<feature type="non-terminal residue" evidence="3">
    <location>
        <position position="485"/>
    </location>
</feature>
<protein>
    <recommendedName>
        <fullName evidence="2">Helix-turn-helix DNA-binding domain-containing protein</fullName>
    </recommendedName>
</protein>